<gene>
    <name evidence="1" type="ordered locus">Mnod_0339</name>
    <name evidence="2" type="ordered locus">Mnod_4796</name>
</gene>
<evidence type="ECO:0000313" key="2">
    <source>
        <dbReference type="EMBL" id="ACL59659.1"/>
    </source>
</evidence>
<dbReference type="KEGG" id="mno:Mnod_4796"/>
<organism evidence="1 3">
    <name type="scientific">Methylobacterium nodulans (strain LMG 21967 / CNCM I-2342 / ORS 2060)</name>
    <dbReference type="NCBI Taxonomy" id="460265"/>
    <lineage>
        <taxon>Bacteria</taxon>
        <taxon>Pseudomonadati</taxon>
        <taxon>Pseudomonadota</taxon>
        <taxon>Alphaproteobacteria</taxon>
        <taxon>Hyphomicrobiales</taxon>
        <taxon>Methylobacteriaceae</taxon>
        <taxon>Methylobacterium</taxon>
    </lineage>
</organism>
<proteinExistence type="predicted"/>
<reference evidence="1 3" key="1">
    <citation type="submission" date="2009-01" db="EMBL/GenBank/DDBJ databases">
        <title>Complete sequence of chromosome of Methylobacterium nodulans ORS 2060.</title>
        <authorList>
            <consortium name="US DOE Joint Genome Institute"/>
            <person name="Lucas S."/>
            <person name="Copeland A."/>
            <person name="Lapidus A."/>
            <person name="Glavina del Rio T."/>
            <person name="Dalin E."/>
            <person name="Tice H."/>
            <person name="Bruce D."/>
            <person name="Goodwin L."/>
            <person name="Pitluck S."/>
            <person name="Sims D."/>
            <person name="Brettin T."/>
            <person name="Detter J.C."/>
            <person name="Han C."/>
            <person name="Larimer F."/>
            <person name="Land M."/>
            <person name="Hauser L."/>
            <person name="Kyrpides N."/>
            <person name="Ivanova N."/>
            <person name="Marx C.J."/>
            <person name="Richardson P."/>
        </authorList>
    </citation>
    <scope>NUCLEOTIDE SEQUENCE [LARGE SCALE GENOMIC DNA]</scope>
    <source>
        <strain evidence="3">LMG 21967 / CNCM I-2342 / ORS 2060</strain>
        <strain evidence="1">ORS 2060</strain>
    </source>
</reference>
<protein>
    <submittedName>
        <fullName evidence="1">Uncharacterized protein</fullName>
    </submittedName>
</protein>
<dbReference type="EMBL" id="CP001349">
    <property type="protein sequence ID" value="ACL59659.1"/>
    <property type="molecule type" value="Genomic_DNA"/>
</dbReference>
<accession>B8IAZ0</accession>
<dbReference type="Proteomes" id="UP000008207">
    <property type="component" value="Chromosome"/>
</dbReference>
<dbReference type="KEGG" id="mno:Mnod_0339"/>
<sequence>MGASASEQRAAAPVVRSITSWTQTARPAHGCHA</sequence>
<dbReference type="AlphaFoldDB" id="B8IAZ0"/>
<keyword evidence="3" id="KW-1185">Reference proteome</keyword>
<evidence type="ECO:0000313" key="3">
    <source>
        <dbReference type="Proteomes" id="UP000008207"/>
    </source>
</evidence>
<dbReference type="EMBL" id="CP001349">
    <property type="protein sequence ID" value="ACL55383.1"/>
    <property type="molecule type" value="Genomic_DNA"/>
</dbReference>
<dbReference type="HOGENOM" id="CLU_3382684_0_0_5"/>
<evidence type="ECO:0000313" key="1">
    <source>
        <dbReference type="EMBL" id="ACL55383.1"/>
    </source>
</evidence>
<name>B8IAZ0_METNO</name>